<organism evidence="2">
    <name type="scientific">Planktothricoides sp. SpSt-374</name>
    <dbReference type="NCBI Taxonomy" id="2282167"/>
    <lineage>
        <taxon>Bacteria</taxon>
        <taxon>Bacillati</taxon>
        <taxon>Cyanobacteriota</taxon>
        <taxon>Cyanophyceae</taxon>
        <taxon>Oscillatoriophycideae</taxon>
        <taxon>Oscillatoriales</taxon>
        <taxon>Oscillatoriaceae</taxon>
        <taxon>Planktothricoides</taxon>
    </lineage>
</organism>
<name>A0A7C3VMF8_9CYAN</name>
<dbReference type="AlphaFoldDB" id="A0A7C3VMF8"/>
<evidence type="ECO:0000256" key="1">
    <source>
        <dbReference type="SAM" id="MobiDB-lite"/>
    </source>
</evidence>
<gene>
    <name evidence="2" type="ORF">ENR15_03845</name>
</gene>
<proteinExistence type="predicted"/>
<feature type="compositionally biased region" description="Basic and acidic residues" evidence="1">
    <location>
        <begin position="88"/>
        <end position="99"/>
    </location>
</feature>
<evidence type="ECO:0000313" key="2">
    <source>
        <dbReference type="EMBL" id="HGF99809.1"/>
    </source>
</evidence>
<protein>
    <submittedName>
        <fullName evidence="2">Zinc ribbon domain-containing protein</fullName>
    </submittedName>
</protein>
<feature type="region of interest" description="Disordered" evidence="1">
    <location>
        <begin position="88"/>
        <end position="112"/>
    </location>
</feature>
<accession>A0A7C3VMF8</accession>
<reference evidence="2" key="1">
    <citation type="journal article" date="2020" name="mSystems">
        <title>Genome- and Community-Level Interaction Insights into Carbon Utilization and Element Cycling Functions of Hydrothermarchaeota in Hydrothermal Sediment.</title>
        <authorList>
            <person name="Zhou Z."/>
            <person name="Liu Y."/>
            <person name="Xu W."/>
            <person name="Pan J."/>
            <person name="Luo Z.H."/>
            <person name="Li M."/>
        </authorList>
    </citation>
    <scope>NUCLEOTIDE SEQUENCE [LARGE SCALE GENOMIC DNA]</scope>
    <source>
        <strain evidence="2">SpSt-374</strain>
    </source>
</reference>
<dbReference type="EMBL" id="DSPX01000039">
    <property type="protein sequence ID" value="HGF99809.1"/>
    <property type="molecule type" value="Genomic_DNA"/>
</dbReference>
<sequence>MPIYDYFCPSNNKTVEVIHGINDKVETWGELCALVQREPGDTPTSAPVRRLISAPALMVPTSNNDYKSMGFSKLVKRDDGVYENVTASDKESRVVKAGDRSTYPDFKSKVGD</sequence>
<comment type="caution">
    <text evidence="2">The sequence shown here is derived from an EMBL/GenBank/DDBJ whole genome shotgun (WGS) entry which is preliminary data.</text>
</comment>